<comment type="subcellular location">
    <subcellularLocation>
        <location evidence="5">Cell membrane</location>
        <topology evidence="5">Multi-pass membrane protein</topology>
    </subcellularLocation>
    <subcellularLocation>
        <location evidence="1">Endomembrane system</location>
        <topology evidence="1">Multi-pass membrane protein</topology>
    </subcellularLocation>
    <subcellularLocation>
        <location evidence="6">Membrane</location>
        <topology evidence="6">Multi-pass membrane protein</topology>
    </subcellularLocation>
</comment>
<sequence length="591" mass="60765">MNDSFVAPTVDWLYLAPILVVLGAGVVGVLIEAFVPARVRRTTQVVLALLATAAAFALVVVLWRDPAVQGSAQAAPGVRVLGGSMVVDPFGLAIQGIVVLLAFLAILVIADKTSTGQDAFAPSAAAVPGSPYEDLTRRKGLEQTEVYPLVLFAVGGMMIFPATGNLLVMFVALEVLSLPLYVLSAMARRRRLLSQEASFKYFLLGAFASALFVFGVALVYGFAGSVDLVEVYQSLATPGGPLATMPGLVVVGVLLILAGLLFKIGAAPFHAWTPDVYQGAPTPITGFMAACTKAAAFGALLRVLYVVSLGLAQSSPTAREDLFVALWVVTLLTMVVGTVVGAVQTDVKRLLAYSSIAHAGFILVGVVGFSQLSLRATVFYLLVYGLATVGAFAVVTLVRETAPVRERVPATVGAGADGAGDPADNVTDGAAEQPVAVLGEATHLAQWAGLGRRSPWLAGVFSLFLLSMAGIPLTAGFVAKFTAFGAAIAGPDGRGGGSTWVLAVVGVIASAVAVFFYVRIIVLMFFTAPSGGAAEGTDDDGGAVERPGVTVVRSTGPTTIAIAVCALGVLLLGVFPSPVLDLAAEAVKFVP</sequence>
<feature type="transmembrane region" description="Helical" evidence="5">
    <location>
        <begin position="243"/>
        <end position="262"/>
    </location>
</feature>
<protein>
    <recommendedName>
        <fullName evidence="5">NADH-quinone oxidoreductase subunit N</fullName>
        <ecNumber evidence="5">7.1.1.-</ecNumber>
    </recommendedName>
    <alternativeName>
        <fullName evidence="5">NADH dehydrogenase I subunit N</fullName>
    </alternativeName>
    <alternativeName>
        <fullName evidence="5">NDH-1 subunit N</fullName>
    </alternativeName>
</protein>
<evidence type="ECO:0000313" key="8">
    <source>
        <dbReference type="EMBL" id="XCH29519.1"/>
    </source>
</evidence>
<evidence type="ECO:0000256" key="1">
    <source>
        <dbReference type="ARBA" id="ARBA00004127"/>
    </source>
</evidence>
<keyword evidence="5" id="KW-1003">Cell membrane</keyword>
<gene>
    <name evidence="5 8" type="primary">nuoN</name>
    <name evidence="8" type="ORF">ABRQ22_18380</name>
</gene>
<keyword evidence="5" id="KW-1278">Translocase</keyword>
<keyword evidence="3 5" id="KW-1133">Transmembrane helix</keyword>
<dbReference type="HAMAP" id="MF_00445">
    <property type="entry name" value="NDH1_NuoN_1"/>
    <property type="match status" value="1"/>
</dbReference>
<dbReference type="GO" id="GO:0042773">
    <property type="term" value="P:ATP synthesis coupled electron transport"/>
    <property type="evidence" value="ECO:0007669"/>
    <property type="project" value="InterPro"/>
</dbReference>
<comment type="subunit">
    <text evidence="5">NDH-1 is composed of 14 different subunits. Subunits NuoA, H, J, K, L, M, N constitute the membrane sector of the complex.</text>
</comment>
<feature type="transmembrane region" description="Helical" evidence="5">
    <location>
        <begin position="499"/>
        <end position="518"/>
    </location>
</feature>
<dbReference type="RefSeq" id="WP_253055084.1">
    <property type="nucleotide sequence ID" value="NZ_CP159290.1"/>
</dbReference>
<dbReference type="NCBIfam" id="NF004441">
    <property type="entry name" value="PRK05777.1-4"/>
    <property type="match status" value="1"/>
</dbReference>
<evidence type="ECO:0000256" key="5">
    <source>
        <dbReference type="HAMAP-Rule" id="MF_00445"/>
    </source>
</evidence>
<reference evidence="8" key="1">
    <citation type="submission" date="2024-06" db="EMBL/GenBank/DDBJ databases">
        <title>Complete genome sequence of the cellulolytic actinobacterium, Cellulosimicrobium ES-005.</title>
        <authorList>
            <person name="Matthews C.T."/>
            <person name="Underwood K.D."/>
            <person name="Ghanchi K.M."/>
            <person name="Fields S.D."/>
            <person name="Gardner S.G."/>
        </authorList>
    </citation>
    <scope>NUCLEOTIDE SEQUENCE</scope>
    <source>
        <strain evidence="8">ES-005</strain>
    </source>
</reference>
<feature type="domain" description="NADH:quinone oxidoreductase/Mrp antiporter transmembrane" evidence="7">
    <location>
        <begin position="442"/>
        <end position="489"/>
    </location>
</feature>
<dbReference type="InterPro" id="IPR010096">
    <property type="entry name" value="NADH-Q_OxRdtase_suN/2"/>
</dbReference>
<keyword evidence="4 5" id="KW-0472">Membrane</keyword>
<dbReference type="InterPro" id="IPR001750">
    <property type="entry name" value="ND/Mrp_TM"/>
</dbReference>
<evidence type="ECO:0000256" key="2">
    <source>
        <dbReference type="ARBA" id="ARBA00022692"/>
    </source>
</evidence>
<dbReference type="EC" id="7.1.1.-" evidence="5"/>
<keyword evidence="5" id="KW-0874">Quinone</keyword>
<feature type="transmembrane region" description="Helical" evidence="5">
    <location>
        <begin position="350"/>
        <end position="372"/>
    </location>
</feature>
<dbReference type="GO" id="GO:0005886">
    <property type="term" value="C:plasma membrane"/>
    <property type="evidence" value="ECO:0007669"/>
    <property type="project" value="UniProtKB-SubCell"/>
</dbReference>
<feature type="transmembrane region" description="Helical" evidence="5">
    <location>
        <begin position="378"/>
        <end position="398"/>
    </location>
</feature>
<dbReference type="PANTHER" id="PTHR22773">
    <property type="entry name" value="NADH DEHYDROGENASE"/>
    <property type="match status" value="1"/>
</dbReference>
<dbReference type="GO" id="GO:0050136">
    <property type="term" value="F:NADH dehydrogenase (quinone) (non-electrogenic) activity"/>
    <property type="evidence" value="ECO:0007669"/>
    <property type="project" value="UniProtKB-UniRule"/>
</dbReference>
<feature type="transmembrane region" description="Helical" evidence="5">
    <location>
        <begin position="45"/>
        <end position="63"/>
    </location>
</feature>
<comment type="catalytic activity">
    <reaction evidence="5">
        <text>a quinone + NADH + 5 H(+)(in) = a quinol + NAD(+) + 4 H(+)(out)</text>
        <dbReference type="Rhea" id="RHEA:57888"/>
        <dbReference type="ChEBI" id="CHEBI:15378"/>
        <dbReference type="ChEBI" id="CHEBI:24646"/>
        <dbReference type="ChEBI" id="CHEBI:57540"/>
        <dbReference type="ChEBI" id="CHEBI:57945"/>
        <dbReference type="ChEBI" id="CHEBI:132124"/>
    </reaction>
</comment>
<comment type="function">
    <text evidence="5">NDH-1 shuttles electrons from NADH, via FMN and iron-sulfur (Fe-S) centers, to quinones in the respiratory chain. The immediate electron acceptor for the enzyme in this species is believed to be a menaquinone. Couples the redox reaction to proton translocation (for every two electrons transferred, four hydrogen ions are translocated across the cytoplasmic membrane), and thus conserves the redox energy in a proton gradient.</text>
</comment>
<evidence type="ECO:0000256" key="4">
    <source>
        <dbReference type="ARBA" id="ARBA00023136"/>
    </source>
</evidence>
<dbReference type="AlphaFoldDB" id="A0AAU8G1B2"/>
<feature type="transmembrane region" description="Helical" evidence="5">
    <location>
        <begin position="146"/>
        <end position="162"/>
    </location>
</feature>
<dbReference type="GO" id="GO:0012505">
    <property type="term" value="C:endomembrane system"/>
    <property type="evidence" value="ECO:0007669"/>
    <property type="project" value="UniProtKB-SubCell"/>
</dbReference>
<feature type="transmembrane region" description="Helical" evidence="5">
    <location>
        <begin position="456"/>
        <end position="479"/>
    </location>
</feature>
<dbReference type="GO" id="GO:0048038">
    <property type="term" value="F:quinone binding"/>
    <property type="evidence" value="ECO:0007669"/>
    <property type="project" value="UniProtKB-KW"/>
</dbReference>
<evidence type="ECO:0000256" key="6">
    <source>
        <dbReference type="RuleBase" id="RU000320"/>
    </source>
</evidence>
<evidence type="ECO:0000259" key="7">
    <source>
        <dbReference type="Pfam" id="PF00361"/>
    </source>
</evidence>
<comment type="similarity">
    <text evidence="5">Belongs to the complex I subunit 2 family.</text>
</comment>
<organism evidence="8">
    <name type="scientific">Cellulosimicrobium sp. ES-005</name>
    <dbReference type="NCBI Taxonomy" id="3163031"/>
    <lineage>
        <taxon>Bacteria</taxon>
        <taxon>Bacillati</taxon>
        <taxon>Actinomycetota</taxon>
        <taxon>Actinomycetes</taxon>
        <taxon>Micrococcales</taxon>
        <taxon>Promicromonosporaceae</taxon>
        <taxon>Cellulosimicrobium</taxon>
    </lineage>
</organism>
<feature type="transmembrane region" description="Helical" evidence="5">
    <location>
        <begin position="556"/>
        <end position="575"/>
    </location>
</feature>
<keyword evidence="5" id="KW-0813">Transport</keyword>
<proteinExistence type="inferred from homology"/>
<name>A0AAU8G1B2_9MICO</name>
<dbReference type="EMBL" id="CP159290">
    <property type="protein sequence ID" value="XCH29519.1"/>
    <property type="molecule type" value="Genomic_DNA"/>
</dbReference>
<dbReference type="GO" id="GO:0008137">
    <property type="term" value="F:NADH dehydrogenase (ubiquinone) activity"/>
    <property type="evidence" value="ECO:0007669"/>
    <property type="project" value="InterPro"/>
</dbReference>
<feature type="domain" description="NADH:quinone oxidoreductase/Mrp antiporter transmembrane" evidence="7">
    <location>
        <begin position="164"/>
        <end position="399"/>
    </location>
</feature>
<keyword evidence="5" id="KW-0520">NAD</keyword>
<feature type="transmembrane region" description="Helical" evidence="5">
    <location>
        <begin position="168"/>
        <end position="187"/>
    </location>
</feature>
<feature type="transmembrane region" description="Helical" evidence="5">
    <location>
        <begin position="294"/>
        <end position="312"/>
    </location>
</feature>
<feature type="transmembrane region" description="Helical" evidence="5">
    <location>
        <begin position="90"/>
        <end position="110"/>
    </location>
</feature>
<feature type="transmembrane region" description="Helical" evidence="5">
    <location>
        <begin position="12"/>
        <end position="33"/>
    </location>
</feature>
<evidence type="ECO:0000256" key="3">
    <source>
        <dbReference type="ARBA" id="ARBA00022989"/>
    </source>
</evidence>
<dbReference type="Pfam" id="PF00361">
    <property type="entry name" value="Proton_antipo_M"/>
    <property type="match status" value="2"/>
</dbReference>
<accession>A0AAU8G1B2</accession>
<feature type="transmembrane region" description="Helical" evidence="5">
    <location>
        <begin position="324"/>
        <end position="343"/>
    </location>
</feature>
<feature type="transmembrane region" description="Helical" evidence="5">
    <location>
        <begin position="199"/>
        <end position="223"/>
    </location>
</feature>
<keyword evidence="2 5" id="KW-0812">Transmembrane</keyword>